<reference evidence="2 3" key="1">
    <citation type="submission" date="2023-10" db="EMBL/GenBank/DDBJ databases">
        <title>Glaciecola aquimarina strain GGW-M5 nov., isolated from a coastal seawater.</title>
        <authorList>
            <person name="Bayburt H."/>
            <person name="Kim J.M."/>
            <person name="Choi B.J."/>
            <person name="Jeon C.O."/>
        </authorList>
    </citation>
    <scope>NUCLEOTIDE SEQUENCE [LARGE SCALE GENOMIC DNA]</scope>
    <source>
        <strain evidence="2 3">KCTC 32108</strain>
    </source>
</reference>
<comment type="caution">
    <text evidence="2">The sequence shown here is derived from an EMBL/GenBank/DDBJ whole genome shotgun (WGS) entry which is preliminary data.</text>
</comment>
<keyword evidence="1" id="KW-0732">Signal</keyword>
<feature type="signal peptide" evidence="1">
    <location>
        <begin position="1"/>
        <end position="24"/>
    </location>
</feature>
<dbReference type="EMBL" id="JAWDIO010000001">
    <property type="protein sequence ID" value="MDU0352556.1"/>
    <property type="molecule type" value="Genomic_DNA"/>
</dbReference>
<evidence type="ECO:0000313" key="3">
    <source>
        <dbReference type="Proteomes" id="UP001247805"/>
    </source>
</evidence>
<sequence>MKLCTFLKLAIVATSLVKLNVCIAENVSKMADTPLGNQLSSVDYFAENGYGEGVAVVQHPGGEYLNGVTYVAYQGTKEDPYVAAYNHDKKQWSGPVQAGSSILGKDPTKKIDSHGKPTLLIDDAGYIHVFYGGHGGVKALHGANIFGAGDHSGENKHAVSKKPYDISAWQNLDNVAPFGTYNQAIKMDNGDMYLFYRHGAHRADWVYQKSTDNGRTFEAPKAFLKYQRREDNLGTDSWYAYVSKGLNDEIVVGFDYHYCWDRDAPKNNRGGHSTERKNLYFMTFNTKTGDWQNVYDETLSIPLTKDVADEKTLAVDTGDMWTFNGSTKIDAQGNPHISAYIGKDIGWQIGGPKHARYFRWTGTEWAGNFSSGLPIGRGDFLSSNNSVRFLLSGIDPKTDKTIVRWWESNDGGIRFRAGKELLKFKDDLVIIPDETSGKRPKSLSNLDSPGSAASSFIRNAHPDARIIIAEKPEGTDFRRMYLVGDNGPVKRSLLSKEQ</sequence>
<dbReference type="SUPFAM" id="SSF89372">
    <property type="entry name" value="Fucose-specific lectin"/>
    <property type="match status" value="1"/>
</dbReference>
<gene>
    <name evidence="2" type="ORF">RS130_00320</name>
</gene>
<dbReference type="RefSeq" id="WP_316024270.1">
    <property type="nucleotide sequence ID" value="NZ_JAWDIO010000001.1"/>
</dbReference>
<keyword evidence="3" id="KW-1185">Reference proteome</keyword>
<dbReference type="Proteomes" id="UP001247805">
    <property type="component" value="Unassembled WGS sequence"/>
</dbReference>
<dbReference type="Pfam" id="PF15892">
    <property type="entry name" value="BNR_4"/>
    <property type="match status" value="1"/>
</dbReference>
<proteinExistence type="predicted"/>
<evidence type="ECO:0000256" key="1">
    <source>
        <dbReference type="SAM" id="SignalP"/>
    </source>
</evidence>
<evidence type="ECO:0000313" key="2">
    <source>
        <dbReference type="EMBL" id="MDU0352556.1"/>
    </source>
</evidence>
<feature type="chain" id="PRO_5045175118" evidence="1">
    <location>
        <begin position="25"/>
        <end position="498"/>
    </location>
</feature>
<protein>
    <submittedName>
        <fullName evidence="2">BNR-4 repeat-containing protein</fullName>
    </submittedName>
</protein>
<accession>A0ABU3SRB6</accession>
<name>A0ABU3SRB6_9ALTE</name>
<organism evidence="2 3">
    <name type="scientific">Paraglaciecola aquimarina</name>
    <dbReference type="NCBI Taxonomy" id="1235557"/>
    <lineage>
        <taxon>Bacteria</taxon>
        <taxon>Pseudomonadati</taxon>
        <taxon>Pseudomonadota</taxon>
        <taxon>Gammaproteobacteria</taxon>
        <taxon>Alteromonadales</taxon>
        <taxon>Alteromonadaceae</taxon>
        <taxon>Paraglaciecola</taxon>
    </lineage>
</organism>